<dbReference type="EMBL" id="ABCK01000001">
    <property type="protein sequence ID" value="EDM29623.1"/>
    <property type="molecule type" value="Genomic_DNA"/>
</dbReference>
<protein>
    <submittedName>
        <fullName evidence="1">Uncharacterized protein</fullName>
    </submittedName>
</protein>
<dbReference type="Proteomes" id="UP000004947">
    <property type="component" value="Unassembled WGS sequence"/>
</dbReference>
<evidence type="ECO:0000313" key="2">
    <source>
        <dbReference type="Proteomes" id="UP000004947"/>
    </source>
</evidence>
<gene>
    <name evidence="1" type="ORF">LNTAR_17773</name>
</gene>
<keyword evidence="2" id="KW-1185">Reference proteome</keyword>
<dbReference type="AlphaFoldDB" id="A6DFP3"/>
<sequence>MTVPQLDKSTIGQFKTDNCRLFEPICSEWNERSAVSNANDLAVSNANDLAVSNANDLQGEARSFSAAVFQ</sequence>
<evidence type="ECO:0000313" key="1">
    <source>
        <dbReference type="EMBL" id="EDM29623.1"/>
    </source>
</evidence>
<proteinExistence type="predicted"/>
<organism evidence="1 2">
    <name type="scientific">Lentisphaera araneosa HTCC2155</name>
    <dbReference type="NCBI Taxonomy" id="313628"/>
    <lineage>
        <taxon>Bacteria</taxon>
        <taxon>Pseudomonadati</taxon>
        <taxon>Lentisphaerota</taxon>
        <taxon>Lentisphaeria</taxon>
        <taxon>Lentisphaerales</taxon>
        <taxon>Lentisphaeraceae</taxon>
        <taxon>Lentisphaera</taxon>
    </lineage>
</organism>
<accession>A6DFP3</accession>
<dbReference type="STRING" id="313628.LNTAR_17773"/>
<name>A6DFP3_9BACT</name>
<reference evidence="1 2" key="1">
    <citation type="journal article" date="2010" name="J. Bacteriol.">
        <title>Genome sequence of Lentisphaera araneosa HTCC2155T, the type species of the order Lentisphaerales in the phylum Lentisphaerae.</title>
        <authorList>
            <person name="Thrash J.C."/>
            <person name="Cho J.C."/>
            <person name="Vergin K.L."/>
            <person name="Morris R.M."/>
            <person name="Giovannoni S.J."/>
        </authorList>
    </citation>
    <scope>NUCLEOTIDE SEQUENCE [LARGE SCALE GENOMIC DNA]</scope>
    <source>
        <strain evidence="1 2">HTCC2155</strain>
    </source>
</reference>
<comment type="caution">
    <text evidence="1">The sequence shown here is derived from an EMBL/GenBank/DDBJ whole genome shotgun (WGS) entry which is preliminary data.</text>
</comment>